<dbReference type="EMBL" id="DSYK01000443">
    <property type="protein sequence ID" value="HGS21995.1"/>
    <property type="molecule type" value="Genomic_DNA"/>
</dbReference>
<evidence type="ECO:0000256" key="2">
    <source>
        <dbReference type="ARBA" id="ARBA00022448"/>
    </source>
</evidence>
<keyword evidence="4" id="KW-0547">Nucleotide-binding</keyword>
<evidence type="ECO:0000259" key="9">
    <source>
        <dbReference type="PROSITE" id="PS50893"/>
    </source>
</evidence>
<evidence type="ECO:0000259" key="10">
    <source>
        <dbReference type="PROSITE" id="PS50929"/>
    </source>
</evidence>
<dbReference type="SUPFAM" id="SSF90123">
    <property type="entry name" value="ABC transporter transmembrane region"/>
    <property type="match status" value="1"/>
</dbReference>
<evidence type="ECO:0000256" key="3">
    <source>
        <dbReference type="ARBA" id="ARBA00022692"/>
    </source>
</evidence>
<evidence type="ECO:0000256" key="6">
    <source>
        <dbReference type="ARBA" id="ARBA00022989"/>
    </source>
</evidence>
<evidence type="ECO:0000256" key="1">
    <source>
        <dbReference type="ARBA" id="ARBA00004651"/>
    </source>
</evidence>
<evidence type="ECO:0000256" key="7">
    <source>
        <dbReference type="ARBA" id="ARBA00023136"/>
    </source>
</evidence>
<keyword evidence="5 11" id="KW-0067">ATP-binding</keyword>
<sequence length="607" mass="68338">MPPDYFEEEEFETKFTGTTFRRILGLLRPHWKIVVAFLIMIAITAGMDSLFTFVTKHIIDDGIMAKNLPALYRLLAIYAGMTVMQSFWVFGFIYSVGVLGERVRYDLRQMMFNHLQELSLSYYSRTPVGWIMSRVTSDSDRVADLITWGLLDITWAATSVISSLIFMLFINWKLALIVLVMVPVLVVVAVEFRKRILKEFRNVRKINSKITGQFNENITGVRVVKALVREDENAREFGVLTGDMYKAAYRAAWLSALFLPTVQLIAAFAIGAIAWYGGLQAQVGLLTIGGIQAFVSYVTFMMWPIQDMARIFAEMQHAIASAERIFSLVDAVPDVANREGAFDPGTIKGDIEFDHVTFYYEEDVPVLTDFNLKVKRGETIALVGPTGGGKSTIVNLLCRFYEPKEGVIRIGGIDYTRYSLHAIQSRIGVVLQTPHLFSGTIRENLRYGRLDATDAEIEEAAKLAGAHDFIIRFEKGYDEPVGEGGNNLSVGQKQLISLTRAILAKPEIFVMDEATSSVDTLTEALIQRGMERLMKESTSFIIAHRLSTIKRADRILVIEGGKIEEMGTHAELLRKRGKYYALYTRQFRTQMEEAFDPFAEKATASAD</sequence>
<gene>
    <name evidence="11" type="ORF">ENT37_09010</name>
</gene>
<reference evidence="11" key="1">
    <citation type="journal article" date="2020" name="mSystems">
        <title>Genome- and Community-Level Interaction Insights into Carbon Utilization and Element Cycling Functions of Hydrothermarchaeota in Hydrothermal Sediment.</title>
        <authorList>
            <person name="Zhou Z."/>
            <person name="Liu Y."/>
            <person name="Xu W."/>
            <person name="Pan J."/>
            <person name="Luo Z.H."/>
            <person name="Li M."/>
        </authorList>
    </citation>
    <scope>NUCLEOTIDE SEQUENCE [LARGE SCALE GENOMIC DNA]</scope>
    <source>
        <strain evidence="11">SpSt-573</strain>
    </source>
</reference>
<evidence type="ECO:0000256" key="8">
    <source>
        <dbReference type="SAM" id="Phobius"/>
    </source>
</evidence>
<proteinExistence type="predicted"/>
<organism evidence="11">
    <name type="scientific">Anaerolinea thermolimosa</name>
    <dbReference type="NCBI Taxonomy" id="229919"/>
    <lineage>
        <taxon>Bacteria</taxon>
        <taxon>Bacillati</taxon>
        <taxon>Chloroflexota</taxon>
        <taxon>Anaerolineae</taxon>
        <taxon>Anaerolineales</taxon>
        <taxon>Anaerolineaceae</taxon>
        <taxon>Anaerolinea</taxon>
    </lineage>
</organism>
<dbReference type="InterPro" id="IPR003593">
    <property type="entry name" value="AAA+_ATPase"/>
</dbReference>
<feature type="transmembrane region" description="Helical" evidence="8">
    <location>
        <begin position="174"/>
        <end position="192"/>
    </location>
</feature>
<dbReference type="GO" id="GO:0005886">
    <property type="term" value="C:plasma membrane"/>
    <property type="evidence" value="ECO:0007669"/>
    <property type="project" value="UniProtKB-SubCell"/>
</dbReference>
<dbReference type="PROSITE" id="PS50893">
    <property type="entry name" value="ABC_TRANSPORTER_2"/>
    <property type="match status" value="1"/>
</dbReference>
<dbReference type="InterPro" id="IPR003439">
    <property type="entry name" value="ABC_transporter-like_ATP-bd"/>
</dbReference>
<dbReference type="InterPro" id="IPR039421">
    <property type="entry name" value="Type_1_exporter"/>
</dbReference>
<dbReference type="InterPro" id="IPR027417">
    <property type="entry name" value="P-loop_NTPase"/>
</dbReference>
<keyword evidence="7 8" id="KW-0472">Membrane</keyword>
<dbReference type="Pfam" id="PF00664">
    <property type="entry name" value="ABC_membrane"/>
    <property type="match status" value="1"/>
</dbReference>
<dbReference type="Gene3D" id="1.20.1560.10">
    <property type="entry name" value="ABC transporter type 1, transmembrane domain"/>
    <property type="match status" value="1"/>
</dbReference>
<protein>
    <submittedName>
        <fullName evidence="11">ABC transporter ATP-binding protein</fullName>
    </submittedName>
</protein>
<dbReference type="AlphaFoldDB" id="A0A7C4KHJ7"/>
<dbReference type="Gene3D" id="3.40.50.300">
    <property type="entry name" value="P-loop containing nucleotide triphosphate hydrolases"/>
    <property type="match status" value="1"/>
</dbReference>
<feature type="domain" description="ABC transporter" evidence="9">
    <location>
        <begin position="351"/>
        <end position="585"/>
    </location>
</feature>
<dbReference type="PROSITE" id="PS50929">
    <property type="entry name" value="ABC_TM1F"/>
    <property type="match status" value="1"/>
</dbReference>
<dbReference type="GO" id="GO:0005524">
    <property type="term" value="F:ATP binding"/>
    <property type="evidence" value="ECO:0007669"/>
    <property type="project" value="UniProtKB-KW"/>
</dbReference>
<dbReference type="CDD" id="cd18540">
    <property type="entry name" value="ABC_6TM_exporter_like"/>
    <property type="match status" value="1"/>
</dbReference>
<dbReference type="InterPro" id="IPR011527">
    <property type="entry name" value="ABC1_TM_dom"/>
</dbReference>
<dbReference type="Pfam" id="PF00005">
    <property type="entry name" value="ABC_tran"/>
    <property type="match status" value="1"/>
</dbReference>
<dbReference type="PANTHER" id="PTHR43394:SF1">
    <property type="entry name" value="ATP-BINDING CASSETTE SUB-FAMILY B MEMBER 10, MITOCHONDRIAL"/>
    <property type="match status" value="1"/>
</dbReference>
<keyword evidence="2" id="KW-0813">Transport</keyword>
<evidence type="ECO:0000313" key="11">
    <source>
        <dbReference type="EMBL" id="HGS21995.1"/>
    </source>
</evidence>
<keyword evidence="3 8" id="KW-0812">Transmembrane</keyword>
<evidence type="ECO:0000256" key="4">
    <source>
        <dbReference type="ARBA" id="ARBA00022741"/>
    </source>
</evidence>
<feature type="transmembrane region" description="Helical" evidence="8">
    <location>
        <begin position="251"/>
        <end position="277"/>
    </location>
</feature>
<feature type="transmembrane region" description="Helical" evidence="8">
    <location>
        <begin position="31"/>
        <end position="55"/>
    </location>
</feature>
<name>A0A7C4KHJ7_9CHLR</name>
<dbReference type="CDD" id="cd03254">
    <property type="entry name" value="ABCC_Glucan_exporter_like"/>
    <property type="match status" value="1"/>
</dbReference>
<dbReference type="PANTHER" id="PTHR43394">
    <property type="entry name" value="ATP-DEPENDENT PERMEASE MDL1, MITOCHONDRIAL"/>
    <property type="match status" value="1"/>
</dbReference>
<feature type="transmembrane region" description="Helical" evidence="8">
    <location>
        <begin position="283"/>
        <end position="305"/>
    </location>
</feature>
<comment type="subcellular location">
    <subcellularLocation>
        <location evidence="1">Cell membrane</location>
        <topology evidence="1">Multi-pass membrane protein</topology>
    </subcellularLocation>
</comment>
<dbReference type="GO" id="GO:0016887">
    <property type="term" value="F:ATP hydrolysis activity"/>
    <property type="evidence" value="ECO:0007669"/>
    <property type="project" value="InterPro"/>
</dbReference>
<dbReference type="InterPro" id="IPR036640">
    <property type="entry name" value="ABC1_TM_sf"/>
</dbReference>
<dbReference type="FunFam" id="3.40.50.300:FF:000287">
    <property type="entry name" value="Multidrug ABC transporter ATP-binding protein"/>
    <property type="match status" value="1"/>
</dbReference>
<dbReference type="SUPFAM" id="SSF52540">
    <property type="entry name" value="P-loop containing nucleoside triphosphate hydrolases"/>
    <property type="match status" value="1"/>
</dbReference>
<keyword evidence="6 8" id="KW-1133">Transmembrane helix</keyword>
<evidence type="ECO:0000256" key="5">
    <source>
        <dbReference type="ARBA" id="ARBA00022840"/>
    </source>
</evidence>
<feature type="domain" description="ABC transmembrane type-1" evidence="10">
    <location>
        <begin position="35"/>
        <end position="317"/>
    </location>
</feature>
<feature type="transmembrane region" description="Helical" evidence="8">
    <location>
        <begin position="75"/>
        <end position="100"/>
    </location>
</feature>
<accession>A0A7C4KHJ7</accession>
<dbReference type="SMART" id="SM00382">
    <property type="entry name" value="AAA"/>
    <property type="match status" value="1"/>
</dbReference>
<comment type="caution">
    <text evidence="11">The sequence shown here is derived from an EMBL/GenBank/DDBJ whole genome shotgun (WGS) entry which is preliminary data.</text>
</comment>
<dbReference type="GO" id="GO:0015421">
    <property type="term" value="F:ABC-type oligopeptide transporter activity"/>
    <property type="evidence" value="ECO:0007669"/>
    <property type="project" value="TreeGrafter"/>
</dbReference>